<dbReference type="Pfam" id="PF05954">
    <property type="entry name" value="Phage_GPD"/>
    <property type="match status" value="1"/>
</dbReference>
<comment type="caution">
    <text evidence="1">The sequence shown here is derived from an EMBL/GenBank/DDBJ whole genome shotgun (WGS) entry which is preliminary data.</text>
</comment>
<sequence>VKDYNYRTADEALQAQSDDGDDNAYGAVYAYGDNYLTAESDDDAQAESGLFYARLRHERLLNQQHQVSGESNGLTLAPGQMLEIAGSVPESFAKGVV</sequence>
<protein>
    <submittedName>
        <fullName evidence="1">Contractile injection system protein, VgrG/Pvc8 family</fullName>
    </submittedName>
</protein>
<dbReference type="SUPFAM" id="SSF69279">
    <property type="entry name" value="Phage tail proteins"/>
    <property type="match status" value="1"/>
</dbReference>
<dbReference type="Proteomes" id="UP001309705">
    <property type="component" value="Unassembled WGS sequence"/>
</dbReference>
<organism evidence="1 2">
    <name type="scientific">Brenneria populi</name>
    <dbReference type="NCBI Taxonomy" id="1505588"/>
    <lineage>
        <taxon>Bacteria</taxon>
        <taxon>Pseudomonadati</taxon>
        <taxon>Pseudomonadota</taxon>
        <taxon>Gammaproteobacteria</taxon>
        <taxon>Enterobacterales</taxon>
        <taxon>Pectobacteriaceae</taxon>
        <taxon>Brenneria</taxon>
    </lineage>
</organism>
<reference evidence="1 2" key="1">
    <citation type="journal article" date="2017" name="Int. J. Syst. Evol. Microbiol.">
        <title>Brenneria populi subsp. brevivirga subsp. nov. isolated from symptomatic bark of Populus x euramericana canker, and description of Brenneria populi subsp. populi subsp. nov.</title>
        <authorList>
            <person name="Zheng M.H."/>
            <person name="Piao C.G."/>
            <person name="Xue H."/>
            <person name="Guo M.W."/>
            <person name="Li Y."/>
        </authorList>
    </citation>
    <scope>NUCLEOTIDE SEQUENCE [LARGE SCALE GENOMIC DNA]</scope>
    <source>
        <strain evidence="1 2">D9-5</strain>
    </source>
</reference>
<proteinExistence type="predicted"/>
<feature type="non-terminal residue" evidence="1">
    <location>
        <position position="1"/>
    </location>
</feature>
<name>A0ABU6JX18_9GAMM</name>
<dbReference type="EMBL" id="JAYWTM010000077">
    <property type="protein sequence ID" value="MEC5345338.1"/>
    <property type="molecule type" value="Genomic_DNA"/>
</dbReference>
<dbReference type="Gene3D" id="4.10.220.110">
    <property type="match status" value="1"/>
</dbReference>
<dbReference type="Gene3D" id="2.30.110.50">
    <property type="match status" value="1"/>
</dbReference>
<gene>
    <name evidence="1" type="ORF">VSX58_22465</name>
</gene>
<keyword evidence="2" id="KW-1185">Reference proteome</keyword>
<feature type="non-terminal residue" evidence="1">
    <location>
        <position position="97"/>
    </location>
</feature>
<evidence type="ECO:0000313" key="1">
    <source>
        <dbReference type="EMBL" id="MEC5345338.1"/>
    </source>
</evidence>
<dbReference type="RefSeq" id="WP_327619992.1">
    <property type="nucleotide sequence ID" value="NZ_JAYWTM010000077.1"/>
</dbReference>
<evidence type="ECO:0000313" key="2">
    <source>
        <dbReference type="Proteomes" id="UP001309705"/>
    </source>
</evidence>
<accession>A0ABU6JX18</accession>